<feature type="signal peptide" evidence="1">
    <location>
        <begin position="1"/>
        <end position="21"/>
    </location>
</feature>
<organism evidence="2 3">
    <name type="scientific">Pristionchus entomophagus</name>
    <dbReference type="NCBI Taxonomy" id="358040"/>
    <lineage>
        <taxon>Eukaryota</taxon>
        <taxon>Metazoa</taxon>
        <taxon>Ecdysozoa</taxon>
        <taxon>Nematoda</taxon>
        <taxon>Chromadorea</taxon>
        <taxon>Rhabditida</taxon>
        <taxon>Rhabditina</taxon>
        <taxon>Diplogasteromorpha</taxon>
        <taxon>Diplogasteroidea</taxon>
        <taxon>Neodiplogasteridae</taxon>
        <taxon>Pristionchus</taxon>
    </lineage>
</organism>
<dbReference type="Proteomes" id="UP001432027">
    <property type="component" value="Unassembled WGS sequence"/>
</dbReference>
<evidence type="ECO:0000256" key="1">
    <source>
        <dbReference type="SAM" id="SignalP"/>
    </source>
</evidence>
<dbReference type="EMBL" id="BTSX01000004">
    <property type="protein sequence ID" value="GMS95488.1"/>
    <property type="molecule type" value="Genomic_DNA"/>
</dbReference>
<evidence type="ECO:0000313" key="2">
    <source>
        <dbReference type="EMBL" id="GMS95488.1"/>
    </source>
</evidence>
<proteinExistence type="predicted"/>
<feature type="non-terminal residue" evidence="2">
    <location>
        <position position="1"/>
    </location>
</feature>
<sequence>VMPSSILLLLLLISIIHFSHQFQCIHHESENDRVKIIQCDSYCFADIIHAPKERKFIRRGCVKNQSIIEKVQHYVKFNTWPQVIDCPQGLSRYRLMDETFGNYFEQLCCSHDLCTSSPNE</sequence>
<gene>
    <name evidence="2" type="ORF">PENTCL1PPCAC_17663</name>
</gene>
<evidence type="ECO:0000313" key="3">
    <source>
        <dbReference type="Proteomes" id="UP001432027"/>
    </source>
</evidence>
<feature type="chain" id="PRO_5043652479" evidence="1">
    <location>
        <begin position="22"/>
        <end position="120"/>
    </location>
</feature>
<name>A0AAV5TM37_9BILA</name>
<reference evidence="2" key="1">
    <citation type="submission" date="2023-10" db="EMBL/GenBank/DDBJ databases">
        <title>Genome assembly of Pristionchus species.</title>
        <authorList>
            <person name="Yoshida K."/>
            <person name="Sommer R.J."/>
        </authorList>
    </citation>
    <scope>NUCLEOTIDE SEQUENCE</scope>
    <source>
        <strain evidence="2">RS0144</strain>
    </source>
</reference>
<keyword evidence="3" id="KW-1185">Reference proteome</keyword>
<protein>
    <submittedName>
        <fullName evidence="2">Uncharacterized protein</fullName>
    </submittedName>
</protein>
<accession>A0AAV5TM37</accession>
<comment type="caution">
    <text evidence="2">The sequence shown here is derived from an EMBL/GenBank/DDBJ whole genome shotgun (WGS) entry which is preliminary data.</text>
</comment>
<keyword evidence="1" id="KW-0732">Signal</keyword>
<dbReference type="AlphaFoldDB" id="A0AAV5TM37"/>